<dbReference type="Proteomes" id="UP000280434">
    <property type="component" value="Unassembled WGS sequence"/>
</dbReference>
<proteinExistence type="predicted"/>
<name>A0A494X088_9BURK</name>
<keyword evidence="2" id="KW-1185">Reference proteome</keyword>
<dbReference type="AlphaFoldDB" id="A0A494X088"/>
<sequence length="629" mass="68384">MLALLELGLAGCGNSTSNPSAAVANFAASAKTAAPVNQNLIYATSNEPAPTATDQANLADGFNASVNEATKLVFSDANYSWLSSQGWSTDTATDPFGNPVDCSQSSMDAALANGGNGYLASIANRCAYYSRDFAHYLTGAYYMGYSAQNLNMAQHFAENLHQNSGLGMPYWAFGTNGKAYEQRDEQPAVFEIGQSLMTLYKLTGDQALVATPLKNYIDYINNQYWTNTYYNNQPYQNADGFRLSRNQTGETGTYNEFAYDPVERQFIPSGDDIFLGADSAATEVAYYCQLAQRPEFLLDPTTQPQYANRCSTLQANFNSHWWGGSHLYAALVGTQGTVYTTANASGLSYVDGYVEEPNIFPLYKNVVTYWQNAENQADFIDSNAETKYTNNNHNYTPGIESFTYLPSAFFNVGDGSVSRYDDGWKWLRRLANTQVTNANTASDGYARTYPEVPFVMIADTITKIIGLDFDGVHNSFTTLPRLPSNFGTSNYLTVHHVPLYSNGANGSYTLPVDITVKKVDSTNGSAIQLAFTSTKPWQVTGYSGSLTWTPHFPAAIAATSCAINITYDDGTTSTNYYSATQTNSPGYTCSSPTISIPVGTSASQHIAKIVALTYDSAQAPAELLNGLPD</sequence>
<accession>A0A494X088</accession>
<dbReference type="EMBL" id="RBZV01000014">
    <property type="protein sequence ID" value="RKP44175.1"/>
    <property type="molecule type" value="Genomic_DNA"/>
</dbReference>
<organism evidence="1 2">
    <name type="scientific">Trinickia fusca</name>
    <dbReference type="NCBI Taxonomy" id="2419777"/>
    <lineage>
        <taxon>Bacteria</taxon>
        <taxon>Pseudomonadati</taxon>
        <taxon>Pseudomonadota</taxon>
        <taxon>Betaproteobacteria</taxon>
        <taxon>Burkholderiales</taxon>
        <taxon>Burkholderiaceae</taxon>
        <taxon>Trinickia</taxon>
    </lineage>
</organism>
<reference evidence="1 2" key="1">
    <citation type="submission" date="2018-10" db="EMBL/GenBank/DDBJ databases">
        <title>Paraburkholderia sp. 7MK8-2, isolated from soil.</title>
        <authorList>
            <person name="Gao Z.-H."/>
            <person name="Qiu L.-H."/>
        </authorList>
    </citation>
    <scope>NUCLEOTIDE SEQUENCE [LARGE SCALE GENOMIC DNA]</scope>
    <source>
        <strain evidence="1 2">7MK8-2</strain>
    </source>
</reference>
<protein>
    <submittedName>
        <fullName evidence="1">Uncharacterized protein</fullName>
    </submittedName>
</protein>
<gene>
    <name evidence="1" type="ORF">D7S89_23505</name>
</gene>
<evidence type="ECO:0000313" key="1">
    <source>
        <dbReference type="EMBL" id="RKP44175.1"/>
    </source>
</evidence>
<evidence type="ECO:0000313" key="2">
    <source>
        <dbReference type="Proteomes" id="UP000280434"/>
    </source>
</evidence>
<comment type="caution">
    <text evidence="1">The sequence shown here is derived from an EMBL/GenBank/DDBJ whole genome shotgun (WGS) entry which is preliminary data.</text>
</comment>